<evidence type="ECO:0000256" key="1">
    <source>
        <dbReference type="SAM" id="Phobius"/>
    </source>
</evidence>
<keyword evidence="1" id="KW-0812">Transmembrane</keyword>
<organism evidence="2 3">
    <name type="scientific">Helicobacter bilis</name>
    <dbReference type="NCBI Taxonomy" id="37372"/>
    <lineage>
        <taxon>Bacteria</taxon>
        <taxon>Pseudomonadati</taxon>
        <taxon>Campylobacterota</taxon>
        <taxon>Epsilonproteobacteria</taxon>
        <taxon>Campylobacterales</taxon>
        <taxon>Helicobacteraceae</taxon>
        <taxon>Helicobacter</taxon>
    </lineage>
</organism>
<evidence type="ECO:0000313" key="2">
    <source>
        <dbReference type="EMBL" id="AQQ60667.1"/>
    </source>
</evidence>
<protein>
    <submittedName>
        <fullName evidence="2">Prepilin-type N-terminal cleavage/methylation domain-containing protein</fullName>
    </submittedName>
</protein>
<dbReference type="InterPro" id="IPR012902">
    <property type="entry name" value="N_methyl_site"/>
</dbReference>
<dbReference type="KEGG" id="hbl:XJ32_04760"/>
<dbReference type="AlphaFoldDB" id="A0A1Q2LKN5"/>
<keyword evidence="1" id="KW-0472">Membrane</keyword>
<accession>A0A1Q2LKN5</accession>
<dbReference type="Proteomes" id="UP000188298">
    <property type="component" value="Chromosome"/>
</dbReference>
<keyword evidence="1" id="KW-1133">Transmembrane helix</keyword>
<feature type="transmembrane region" description="Helical" evidence="1">
    <location>
        <begin position="12"/>
        <end position="34"/>
    </location>
</feature>
<gene>
    <name evidence="2" type="ORF">XJ32_04760</name>
</gene>
<name>A0A1Q2LKN5_9HELI</name>
<proteinExistence type="predicted"/>
<evidence type="ECO:0000313" key="3">
    <source>
        <dbReference type="Proteomes" id="UP000188298"/>
    </source>
</evidence>
<dbReference type="RefSeq" id="WP_077390138.1">
    <property type="nucleotide sequence ID" value="NZ_CP019645.1"/>
</dbReference>
<sequence>MQRIKYSMNTKYGFSILEVLLAIFVLGILGVSLMKSISALKAQNYKIQHFLVTNASLFETQLFINRHLSSIKPESIIIAPNNISWEQYDKLFIDTDKGEYMDFSLNATKANLTLQNDNLYFNNAILLHNVKSMQFVREKINSHDILSYRICSTNICIADSIILEKVRQKMPTIKTKI</sequence>
<reference evidence="2 3" key="1">
    <citation type="submission" date="2017-02" db="EMBL/GenBank/DDBJ databases">
        <title>Whole genome sequencing of Helicobacter bilis strain AAQJH.</title>
        <authorList>
            <person name="Conlan S."/>
            <person name="Thomas P.J."/>
            <person name="Mullikin J."/>
            <person name="Palmore T.N."/>
            <person name="Frank K.M."/>
            <person name="Segre J.A."/>
        </authorList>
    </citation>
    <scope>NUCLEOTIDE SEQUENCE [LARGE SCALE GENOMIC DNA]</scope>
    <source>
        <strain evidence="2 3">AAQJH</strain>
    </source>
</reference>
<dbReference type="EMBL" id="CP019645">
    <property type="protein sequence ID" value="AQQ60667.1"/>
    <property type="molecule type" value="Genomic_DNA"/>
</dbReference>
<dbReference type="NCBIfam" id="TIGR02532">
    <property type="entry name" value="IV_pilin_GFxxxE"/>
    <property type="match status" value="1"/>
</dbReference>